<comment type="caution">
    <text evidence="12">The sequence shown here is derived from an EMBL/GenBank/DDBJ whole genome shotgun (WGS) entry which is preliminary data.</text>
</comment>
<dbReference type="EC" id="2.1.1.244" evidence="5"/>
<evidence type="ECO:0000313" key="13">
    <source>
        <dbReference type="Proteomes" id="UP000649617"/>
    </source>
</evidence>
<dbReference type="AlphaFoldDB" id="A0A812QIU3"/>
<feature type="region of interest" description="Disordered" evidence="11">
    <location>
        <begin position="481"/>
        <end position="505"/>
    </location>
</feature>
<proteinExistence type="inferred from homology"/>
<gene>
    <name evidence="12" type="primary">Mettl11b</name>
    <name evidence="12" type="ORF">SPIL2461_LOCUS9264</name>
</gene>
<dbReference type="Pfam" id="PF05891">
    <property type="entry name" value="Methyltransf_PK"/>
    <property type="match status" value="1"/>
</dbReference>
<keyword evidence="2" id="KW-0489">Methyltransferase</keyword>
<dbReference type="Gene3D" id="3.40.50.150">
    <property type="entry name" value="Vaccinia Virus protein VP39"/>
    <property type="match status" value="1"/>
</dbReference>
<comment type="catalytic activity">
    <reaction evidence="10">
        <text>N-terminal L-alanyl-L-prolyl-L-lysyl-[protein] + 3 S-adenosyl-L-methionine = N-terminal N,N,N-trimethyl-L-alanyl-L-prolyl-L-lysyl-[protein] + 3 S-adenosyl-L-homocysteine + 3 H(+)</text>
        <dbReference type="Rhea" id="RHEA:54712"/>
        <dbReference type="Rhea" id="RHEA-COMP:13785"/>
        <dbReference type="Rhea" id="RHEA-COMP:13971"/>
        <dbReference type="ChEBI" id="CHEBI:15378"/>
        <dbReference type="ChEBI" id="CHEBI:57856"/>
        <dbReference type="ChEBI" id="CHEBI:59789"/>
        <dbReference type="ChEBI" id="CHEBI:138057"/>
        <dbReference type="ChEBI" id="CHEBI:138315"/>
        <dbReference type="EC" id="2.1.1.244"/>
    </reaction>
</comment>
<reference evidence="12" key="1">
    <citation type="submission" date="2021-02" db="EMBL/GenBank/DDBJ databases">
        <authorList>
            <person name="Dougan E. K."/>
            <person name="Rhodes N."/>
            <person name="Thang M."/>
            <person name="Chan C."/>
        </authorList>
    </citation>
    <scope>NUCLEOTIDE SEQUENCE</scope>
</reference>
<evidence type="ECO:0000256" key="6">
    <source>
        <dbReference type="ARBA" id="ARBA00039449"/>
    </source>
</evidence>
<accession>A0A812QIU3</accession>
<feature type="compositionally biased region" description="Polar residues" evidence="11">
    <location>
        <begin position="369"/>
        <end position="379"/>
    </location>
</feature>
<dbReference type="InterPro" id="IPR027443">
    <property type="entry name" value="IPNS-like_sf"/>
</dbReference>
<evidence type="ECO:0000256" key="4">
    <source>
        <dbReference type="ARBA" id="ARBA00022691"/>
    </source>
</evidence>
<feature type="compositionally biased region" description="Polar residues" evidence="11">
    <location>
        <begin position="421"/>
        <end position="430"/>
    </location>
</feature>
<organism evidence="12 13">
    <name type="scientific">Symbiodinium pilosum</name>
    <name type="common">Dinoflagellate</name>
    <dbReference type="NCBI Taxonomy" id="2952"/>
    <lineage>
        <taxon>Eukaryota</taxon>
        <taxon>Sar</taxon>
        <taxon>Alveolata</taxon>
        <taxon>Dinophyceae</taxon>
        <taxon>Suessiales</taxon>
        <taxon>Symbiodiniaceae</taxon>
        <taxon>Symbiodinium</taxon>
    </lineage>
</organism>
<dbReference type="GO" id="GO:0005737">
    <property type="term" value="C:cytoplasm"/>
    <property type="evidence" value="ECO:0007669"/>
    <property type="project" value="TreeGrafter"/>
</dbReference>
<evidence type="ECO:0000256" key="5">
    <source>
        <dbReference type="ARBA" id="ARBA00039112"/>
    </source>
</evidence>
<keyword evidence="13" id="KW-1185">Reference proteome</keyword>
<feature type="region of interest" description="Disordered" evidence="11">
    <location>
        <begin position="367"/>
        <end position="438"/>
    </location>
</feature>
<evidence type="ECO:0000256" key="11">
    <source>
        <dbReference type="SAM" id="MobiDB-lite"/>
    </source>
</evidence>
<evidence type="ECO:0000313" key="12">
    <source>
        <dbReference type="EMBL" id="CAE7380211.1"/>
    </source>
</evidence>
<comment type="catalytic activity">
    <reaction evidence="8">
        <text>N-terminal L-seryl-L-prolyl-L-lysyl-[protein] + 3 S-adenosyl-L-methionine = N-terminal N,N,N-trimethyl-L-seryl-L-prolyl-L-lysyl-[protein] + 3 S-adenosyl-L-homocysteine + 3 H(+)</text>
        <dbReference type="Rhea" id="RHEA:54724"/>
        <dbReference type="Rhea" id="RHEA-COMP:13789"/>
        <dbReference type="Rhea" id="RHEA-COMP:13973"/>
        <dbReference type="ChEBI" id="CHEBI:15378"/>
        <dbReference type="ChEBI" id="CHEBI:57856"/>
        <dbReference type="ChEBI" id="CHEBI:59789"/>
        <dbReference type="ChEBI" id="CHEBI:138061"/>
        <dbReference type="ChEBI" id="CHEBI:138317"/>
        <dbReference type="EC" id="2.1.1.244"/>
    </reaction>
</comment>
<dbReference type="SUPFAM" id="SSF53335">
    <property type="entry name" value="S-adenosyl-L-methionine-dependent methyltransferases"/>
    <property type="match status" value="1"/>
</dbReference>
<evidence type="ECO:0000256" key="3">
    <source>
        <dbReference type="ARBA" id="ARBA00022679"/>
    </source>
</evidence>
<dbReference type="InterPro" id="IPR029063">
    <property type="entry name" value="SAM-dependent_MTases_sf"/>
</dbReference>
<dbReference type="InterPro" id="IPR008576">
    <property type="entry name" value="MeTrfase_NTM1"/>
</dbReference>
<dbReference type="OrthoDB" id="1298661at2759"/>
<dbReference type="Gene3D" id="2.60.120.330">
    <property type="entry name" value="B-lactam Antibiotic, Isopenicillin N Synthase, Chain"/>
    <property type="match status" value="1"/>
</dbReference>
<comment type="similarity">
    <text evidence="1">Belongs to the methyltransferase superfamily. NTM1 family.</text>
</comment>
<evidence type="ECO:0000256" key="7">
    <source>
        <dbReference type="ARBA" id="ARBA00043129"/>
    </source>
</evidence>
<name>A0A812QIU3_SYMPI</name>
<evidence type="ECO:0000256" key="2">
    <source>
        <dbReference type="ARBA" id="ARBA00022603"/>
    </source>
</evidence>
<dbReference type="CDD" id="cd02440">
    <property type="entry name" value="AdoMet_MTases"/>
    <property type="match status" value="1"/>
</dbReference>
<keyword evidence="4" id="KW-0949">S-adenosyl-L-methionine</keyword>
<dbReference type="PANTHER" id="PTHR12753">
    <property type="entry name" value="AD-003 - RELATED"/>
    <property type="match status" value="1"/>
</dbReference>
<dbReference type="PANTHER" id="PTHR12753:SF0">
    <property type="entry name" value="ALPHA N-TERMINAL PROTEIN METHYLTRANSFERASE 1"/>
    <property type="match status" value="1"/>
</dbReference>
<dbReference type="EMBL" id="CAJNIZ010016002">
    <property type="protein sequence ID" value="CAE7380211.1"/>
    <property type="molecule type" value="Genomic_DNA"/>
</dbReference>
<comment type="catalytic activity">
    <reaction evidence="9">
        <text>N-terminal L-prolyl-L-prolyl-L-lysyl-[protein] + 2 S-adenosyl-L-methionine = N-terminal N,N-dimethyl-L-prolyl-L-prolyl-L-lysyl-[protein] + 2 S-adenosyl-L-homocysteine + 2 H(+)</text>
        <dbReference type="Rhea" id="RHEA:54736"/>
        <dbReference type="Rhea" id="RHEA-COMP:13787"/>
        <dbReference type="Rhea" id="RHEA-COMP:13974"/>
        <dbReference type="ChEBI" id="CHEBI:15378"/>
        <dbReference type="ChEBI" id="CHEBI:57856"/>
        <dbReference type="ChEBI" id="CHEBI:59789"/>
        <dbReference type="ChEBI" id="CHEBI:138059"/>
        <dbReference type="ChEBI" id="CHEBI:138318"/>
        <dbReference type="EC" id="2.1.1.244"/>
    </reaction>
</comment>
<sequence length="955" mass="105426">MGKKAHRGPNTKRALVQPRPATLSQRIRELGEDLHGVDDAGREFQSLSELWLLQGQQRDKFYKVNTEWWVKGYEGRASLEGAMIGDEASEEDVQHSLDFLCKALEGKAQKPRSALDCGAGLGRVTKAVLLPSVSGKVTLVDQSDRWLQTARKYLAEEADRCHFVHCRLEKYTPCSSFDLIWIQWTLQYLIDEDVVCLLRNVAAGLTEDGVIVLKENNVSQDWISFHMDTPAKEGRFDMTRSPRHLSILIELAGLVVEHMELWDECSCWVLSAHLQYTVSDTHPQTADLEKGTQLESVFAWQTFKFLSRPPSFVDYFATLAGEAANVLSSVTCNGDPAAQNQLDGFLVPHEEEVREVLRDDEVLDVEPFNSASAGPSQVSGHKREVEVSGQLGAGNKRAKVTSKPVMALGWQPDPEKKSEATTKPGQQDSAQVGRGQKEAVEAVLPSDFHSPLAIFGQCQEVMKAVEFLSVAFQLRRVLSDSSTTSQNGRVDGAREKVPDADQSSIFVSGKAETSKRCSGCRMNEEGELWIKLGFVPGSAENGQASRAEDVNSGTGWYWHWSEYASDRQQKSDYYQLCSAFWLETWLAVGSCHLLRQQAFSYGAAAVSTQDGFAIVQFSAEEQARLNALYRCSREFFGNPSRYKEGFKCFPIPGGYLTPFPGTYEVFELRRGLPSCPTEFRQAMDAFALLEKVALRFSAEIGCDSGIDLAAMPSDTSSTMRCIHYDRPLESRGASDLPPAASQAIANGSEVRLINLKGSDAVLNGFKGVVSNVKGDGLEVSLAKAPEAVLSARCAKTILVGKENLRLLRLEAPGMYPAHTDSSLVTVAPKSTAAGLEVKDLQTGEWFNIEDALNSGEALLFVGDPLDYASGHRYPALMHRPAVCRAGSAAASLQHRISTPFFLYPRAEAVLAPSWLPRLVFEDLNGNVNKCRDRFPWKKHTCYYSDLVYSEQDAVS</sequence>
<evidence type="ECO:0000256" key="8">
    <source>
        <dbReference type="ARBA" id="ARBA00047306"/>
    </source>
</evidence>
<keyword evidence="3" id="KW-0808">Transferase</keyword>
<evidence type="ECO:0000256" key="1">
    <source>
        <dbReference type="ARBA" id="ARBA00009059"/>
    </source>
</evidence>
<dbReference type="GO" id="GO:0071885">
    <property type="term" value="F:N-terminal protein N-methyltransferase activity"/>
    <property type="evidence" value="ECO:0007669"/>
    <property type="project" value="UniProtKB-EC"/>
</dbReference>
<protein>
    <recommendedName>
        <fullName evidence="6">Alpha N-terminal protein methyltransferase 1</fullName>
        <ecNumber evidence="5">2.1.1.244</ecNumber>
    </recommendedName>
    <alternativeName>
        <fullName evidence="7">X-Pro-Lys N-terminal protein methyltransferase 1</fullName>
    </alternativeName>
</protein>
<dbReference type="GO" id="GO:0032259">
    <property type="term" value="P:methylation"/>
    <property type="evidence" value="ECO:0007669"/>
    <property type="project" value="UniProtKB-KW"/>
</dbReference>
<dbReference type="SUPFAM" id="SSF51197">
    <property type="entry name" value="Clavaminate synthase-like"/>
    <property type="match status" value="1"/>
</dbReference>
<evidence type="ECO:0000256" key="10">
    <source>
        <dbReference type="ARBA" id="ARBA00048167"/>
    </source>
</evidence>
<evidence type="ECO:0000256" key="9">
    <source>
        <dbReference type="ARBA" id="ARBA00047885"/>
    </source>
</evidence>
<dbReference type="Proteomes" id="UP000649617">
    <property type="component" value="Unassembled WGS sequence"/>
</dbReference>